<gene>
    <name evidence="1" type="ORF">HUJ06_001492</name>
</gene>
<dbReference type="Proteomes" id="UP000607653">
    <property type="component" value="Unassembled WGS sequence"/>
</dbReference>
<dbReference type="AlphaFoldDB" id="A0A822ZDR3"/>
<name>A0A822ZDR3_NELNU</name>
<accession>A0A822ZDR3</accession>
<dbReference type="EMBL" id="DUZY01000006">
    <property type="protein sequence ID" value="DAD43262.1"/>
    <property type="molecule type" value="Genomic_DNA"/>
</dbReference>
<evidence type="ECO:0000313" key="1">
    <source>
        <dbReference type="EMBL" id="DAD43262.1"/>
    </source>
</evidence>
<sequence>MVEEGNLFSRFVVNGVLKFGVRLGRTWVTADHLSCTFCFVFNKKILFTLKKNVKQNYFNADIGLC</sequence>
<evidence type="ECO:0000313" key="2">
    <source>
        <dbReference type="Proteomes" id="UP000607653"/>
    </source>
</evidence>
<keyword evidence="2" id="KW-1185">Reference proteome</keyword>
<reference evidence="1 2" key="1">
    <citation type="journal article" date="2020" name="Mol. Biol. Evol.">
        <title>Distinct Expression and Methylation Patterns for Genes with Different Fates following a Single Whole-Genome Duplication in Flowering Plants.</title>
        <authorList>
            <person name="Shi T."/>
            <person name="Rahmani R.S."/>
            <person name="Gugger P.F."/>
            <person name="Wang M."/>
            <person name="Li H."/>
            <person name="Zhang Y."/>
            <person name="Li Z."/>
            <person name="Wang Q."/>
            <person name="Van de Peer Y."/>
            <person name="Marchal K."/>
            <person name="Chen J."/>
        </authorList>
    </citation>
    <scope>NUCLEOTIDE SEQUENCE [LARGE SCALE GENOMIC DNA]</scope>
    <source>
        <tissue evidence="1">Leaf</tissue>
    </source>
</reference>
<proteinExistence type="predicted"/>
<protein>
    <submittedName>
        <fullName evidence="1">Uncharacterized protein</fullName>
    </submittedName>
</protein>
<organism evidence="1 2">
    <name type="scientific">Nelumbo nucifera</name>
    <name type="common">Sacred lotus</name>
    <dbReference type="NCBI Taxonomy" id="4432"/>
    <lineage>
        <taxon>Eukaryota</taxon>
        <taxon>Viridiplantae</taxon>
        <taxon>Streptophyta</taxon>
        <taxon>Embryophyta</taxon>
        <taxon>Tracheophyta</taxon>
        <taxon>Spermatophyta</taxon>
        <taxon>Magnoliopsida</taxon>
        <taxon>Proteales</taxon>
        <taxon>Nelumbonaceae</taxon>
        <taxon>Nelumbo</taxon>
    </lineage>
</organism>
<comment type="caution">
    <text evidence="1">The sequence shown here is derived from an EMBL/GenBank/DDBJ whole genome shotgun (WGS) entry which is preliminary data.</text>
</comment>